<evidence type="ECO:0000256" key="1">
    <source>
        <dbReference type="SAM" id="Phobius"/>
    </source>
</evidence>
<dbReference type="AlphaFoldDB" id="A0A840AFA7"/>
<keyword evidence="1" id="KW-0812">Transmembrane</keyword>
<sequence length="155" mass="16839">MRSLRLLEVAAQAEALRLRCQAAGMARSAALAAVAGLFGLFMLALLHLAALLWLAEDHGELRAALYVAAADAVIAGLFLLVARRNKYRRAADEALAIRRDSLRMVRQSSPVGEVANIIPWRGLAVGLAGRVGVGIGRKLLFAVFALIFGRRRRRR</sequence>
<dbReference type="Pfam" id="PF07332">
    <property type="entry name" value="Phage_holin_3_6"/>
    <property type="match status" value="1"/>
</dbReference>
<evidence type="ECO:0000313" key="3">
    <source>
        <dbReference type="Proteomes" id="UP000553193"/>
    </source>
</evidence>
<evidence type="ECO:0008006" key="4">
    <source>
        <dbReference type="Google" id="ProtNLM"/>
    </source>
</evidence>
<comment type="caution">
    <text evidence="2">The sequence shown here is derived from an EMBL/GenBank/DDBJ whole genome shotgun (WGS) entry which is preliminary data.</text>
</comment>
<name>A0A840AFA7_9PROT</name>
<gene>
    <name evidence="2" type="ORF">GGQ83_002337</name>
</gene>
<keyword evidence="1" id="KW-1133">Transmembrane helix</keyword>
<keyword evidence="3" id="KW-1185">Reference proteome</keyword>
<dbReference type="Proteomes" id="UP000553193">
    <property type="component" value="Unassembled WGS sequence"/>
</dbReference>
<reference evidence="2 3" key="1">
    <citation type="submission" date="2020-08" db="EMBL/GenBank/DDBJ databases">
        <title>Genomic Encyclopedia of Type Strains, Phase IV (KMG-IV): sequencing the most valuable type-strain genomes for metagenomic binning, comparative biology and taxonomic classification.</title>
        <authorList>
            <person name="Goeker M."/>
        </authorList>
    </citation>
    <scope>NUCLEOTIDE SEQUENCE [LARGE SCALE GENOMIC DNA]</scope>
    <source>
        <strain evidence="2 3">DSM 19979</strain>
    </source>
</reference>
<dbReference type="RefSeq" id="WP_184384122.1">
    <property type="nucleotide sequence ID" value="NZ_JACIDJ010000003.1"/>
</dbReference>
<organism evidence="2 3">
    <name type="scientific">Roseococcus suduntuyensis</name>
    <dbReference type="NCBI Taxonomy" id="455361"/>
    <lineage>
        <taxon>Bacteria</taxon>
        <taxon>Pseudomonadati</taxon>
        <taxon>Pseudomonadota</taxon>
        <taxon>Alphaproteobacteria</taxon>
        <taxon>Acetobacterales</taxon>
        <taxon>Roseomonadaceae</taxon>
        <taxon>Roseococcus</taxon>
    </lineage>
</organism>
<feature type="transmembrane region" description="Helical" evidence="1">
    <location>
        <begin position="61"/>
        <end position="82"/>
    </location>
</feature>
<dbReference type="EMBL" id="JACIDJ010000003">
    <property type="protein sequence ID" value="MBB3898894.1"/>
    <property type="molecule type" value="Genomic_DNA"/>
</dbReference>
<feature type="transmembrane region" description="Helical" evidence="1">
    <location>
        <begin position="29"/>
        <end position="55"/>
    </location>
</feature>
<evidence type="ECO:0000313" key="2">
    <source>
        <dbReference type="EMBL" id="MBB3898894.1"/>
    </source>
</evidence>
<proteinExistence type="predicted"/>
<keyword evidence="1" id="KW-0472">Membrane</keyword>
<accession>A0A840AFA7</accession>
<protein>
    <recommendedName>
        <fullName evidence="4">Holin-X, holin superfamily III</fullName>
    </recommendedName>
</protein>
<dbReference type="InterPro" id="IPR009937">
    <property type="entry name" value="Phage_holin_3_6"/>
</dbReference>